<protein>
    <submittedName>
        <fullName evidence="3">Glycosyltransferase</fullName>
    </submittedName>
</protein>
<dbReference type="PANTHER" id="PTHR12526">
    <property type="entry name" value="GLYCOSYLTRANSFERASE"/>
    <property type="match status" value="1"/>
</dbReference>
<dbReference type="Pfam" id="PF00534">
    <property type="entry name" value="Glycos_transf_1"/>
    <property type="match status" value="1"/>
</dbReference>
<reference evidence="3 4" key="1">
    <citation type="submission" date="2019-10" db="EMBL/GenBank/DDBJ databases">
        <title>Evaluation of single-gene subtyping targets for Pseudomonas.</title>
        <authorList>
            <person name="Reichler S.J."/>
            <person name="Orsi R.H."/>
            <person name="Wiedmann M."/>
            <person name="Martin N.H."/>
            <person name="Murphy S.I."/>
        </authorList>
    </citation>
    <scope>NUCLEOTIDE SEQUENCE [LARGE SCALE GENOMIC DNA]</scope>
    <source>
        <strain evidence="3 4">FSL R10-2107</strain>
    </source>
</reference>
<keyword evidence="3" id="KW-0808">Transferase</keyword>
<organism evidence="3 4">
    <name type="scientific">Pseudomonas helleri</name>
    <dbReference type="NCBI Taxonomy" id="1608996"/>
    <lineage>
        <taxon>Bacteria</taxon>
        <taxon>Pseudomonadati</taxon>
        <taxon>Pseudomonadota</taxon>
        <taxon>Gammaproteobacteria</taxon>
        <taxon>Pseudomonadales</taxon>
        <taxon>Pseudomonadaceae</taxon>
        <taxon>Pseudomonas</taxon>
    </lineage>
</organism>
<name>A0A7X1Y656_9PSED</name>
<dbReference type="RefSeq" id="WP_323369737.1">
    <property type="nucleotide sequence ID" value="NZ_WIVX01000026.1"/>
</dbReference>
<evidence type="ECO:0000313" key="4">
    <source>
        <dbReference type="Proteomes" id="UP000470186"/>
    </source>
</evidence>
<dbReference type="InterPro" id="IPR001296">
    <property type="entry name" value="Glyco_trans_1"/>
</dbReference>
<dbReference type="Pfam" id="PF13579">
    <property type="entry name" value="Glyco_trans_4_4"/>
    <property type="match status" value="1"/>
</dbReference>
<dbReference type="Proteomes" id="UP000470186">
    <property type="component" value="Unassembled WGS sequence"/>
</dbReference>
<dbReference type="EMBL" id="WIVX01000026">
    <property type="protein sequence ID" value="MQU31300.1"/>
    <property type="molecule type" value="Genomic_DNA"/>
</dbReference>
<dbReference type="Gene3D" id="3.40.50.2000">
    <property type="entry name" value="Glycogen Phosphorylase B"/>
    <property type="match status" value="2"/>
</dbReference>
<gene>
    <name evidence="3" type="ORF">GHO30_07765</name>
</gene>
<feature type="domain" description="Glycosyltransferase subfamily 4-like N-terminal" evidence="2">
    <location>
        <begin position="15"/>
        <end position="162"/>
    </location>
</feature>
<dbReference type="GO" id="GO:0016757">
    <property type="term" value="F:glycosyltransferase activity"/>
    <property type="evidence" value="ECO:0007669"/>
    <property type="project" value="InterPro"/>
</dbReference>
<evidence type="ECO:0000259" key="1">
    <source>
        <dbReference type="Pfam" id="PF00534"/>
    </source>
</evidence>
<keyword evidence="4" id="KW-1185">Reference proteome</keyword>
<comment type="caution">
    <text evidence="3">The sequence shown here is derived from an EMBL/GenBank/DDBJ whole genome shotgun (WGS) entry which is preliminary data.</text>
</comment>
<accession>A0A7X1Y656</accession>
<dbReference type="AlphaFoldDB" id="A0A7X1Y656"/>
<evidence type="ECO:0000259" key="2">
    <source>
        <dbReference type="Pfam" id="PF13579"/>
    </source>
</evidence>
<proteinExistence type="predicted"/>
<feature type="domain" description="Glycosyl transferase family 1" evidence="1">
    <location>
        <begin position="202"/>
        <end position="345"/>
    </location>
</feature>
<dbReference type="SUPFAM" id="SSF53756">
    <property type="entry name" value="UDP-Glycosyltransferase/glycogen phosphorylase"/>
    <property type="match status" value="1"/>
</dbReference>
<sequence>MKILRVIPSIDPKEGGPIAGARNIDSELIKNGHTVEVVCLDEPAAEKIALSYPAKVNLIPGSSGHYRYNSKLINWLKENSGRFDAVIVNGLWQFHSFAVWRALAKSNTPYFVYTHGMLDPWFKKAYPLKHLKKWLYWPWAEYRVLRDAAAVFFTSEEEQLQSRKSFWLYSCNEIITPYGTLPPPTDSEKLKSLFLSNFPELSNKKIILFLSRIHEKKGCDILIEAFSKVFSEKDDYHLVIAGPDQTGWVEQLKDRAKALGISSKITWPGMLQGDMKWGAFYASEAYCLPSHQENFGIAVAEALSCGTPVLISNKVNIWREIEASNSGFIDTDTIEGTINSLNRLYNTSRDKLDLMKTSALKISQEKFNIGNAAIELIKTITLTKNNKNISRK</sequence>
<dbReference type="InterPro" id="IPR028098">
    <property type="entry name" value="Glyco_trans_4-like_N"/>
</dbReference>
<evidence type="ECO:0000313" key="3">
    <source>
        <dbReference type="EMBL" id="MQU31300.1"/>
    </source>
</evidence>
<dbReference type="GO" id="GO:1901135">
    <property type="term" value="P:carbohydrate derivative metabolic process"/>
    <property type="evidence" value="ECO:0007669"/>
    <property type="project" value="UniProtKB-ARBA"/>
</dbReference>